<dbReference type="InterPro" id="IPR052552">
    <property type="entry name" value="YeaO-like"/>
</dbReference>
<dbReference type="EMBL" id="VULO01000004">
    <property type="protein sequence ID" value="MSS84027.1"/>
    <property type="molecule type" value="Genomic_DNA"/>
</dbReference>
<dbReference type="RefSeq" id="WP_154543970.1">
    <property type="nucleotide sequence ID" value="NZ_VULO01000004.1"/>
</dbReference>
<dbReference type="Proteomes" id="UP000470875">
    <property type="component" value="Unassembled WGS sequence"/>
</dbReference>
<organism evidence="1 2">
    <name type="scientific">Scrofimicrobium canadense</name>
    <dbReference type="NCBI Taxonomy" id="2652290"/>
    <lineage>
        <taxon>Bacteria</taxon>
        <taxon>Bacillati</taxon>
        <taxon>Actinomycetota</taxon>
        <taxon>Actinomycetes</taxon>
        <taxon>Actinomycetales</taxon>
        <taxon>Actinomycetaceae</taxon>
        <taxon>Scrofimicrobium</taxon>
    </lineage>
</organism>
<evidence type="ECO:0000313" key="1">
    <source>
        <dbReference type="EMBL" id="MSS84027.1"/>
    </source>
</evidence>
<gene>
    <name evidence="1" type="ORF">FYJ24_04450</name>
</gene>
<name>A0A6N7VQL7_9ACTO</name>
<evidence type="ECO:0000313" key="2">
    <source>
        <dbReference type="Proteomes" id="UP000470875"/>
    </source>
</evidence>
<sequence length="124" mass="13975">MSSTYPVFLKRIYDTPSTTDGARVLVDRLWPRGVSKEQASLTVWSKNVAPSAQLRTWYGHDPDKFTEFEEKYRKELKNPMQHQALSELLSLHEAGPLTVLTASKAIDISDAAVIRKILEEGTLS</sequence>
<dbReference type="PANTHER" id="PTHR36849">
    <property type="entry name" value="CYTOPLASMIC PROTEIN-RELATED"/>
    <property type="match status" value="1"/>
</dbReference>
<dbReference type="Pfam" id="PF22752">
    <property type="entry name" value="DUF488-N3i"/>
    <property type="match status" value="1"/>
</dbReference>
<keyword evidence="2" id="KW-1185">Reference proteome</keyword>
<dbReference type="AlphaFoldDB" id="A0A6N7VQL7"/>
<comment type="caution">
    <text evidence="1">The sequence shown here is derived from an EMBL/GenBank/DDBJ whole genome shotgun (WGS) entry which is preliminary data.</text>
</comment>
<protein>
    <submittedName>
        <fullName evidence="1">DUF488 family protein</fullName>
    </submittedName>
</protein>
<reference evidence="1 2" key="1">
    <citation type="submission" date="2019-08" db="EMBL/GenBank/DDBJ databases">
        <title>In-depth cultivation of the pig gut microbiome towards novel bacterial diversity and tailored functional studies.</title>
        <authorList>
            <person name="Wylensek D."/>
            <person name="Hitch T.C.A."/>
            <person name="Clavel T."/>
        </authorList>
    </citation>
    <scope>NUCLEOTIDE SEQUENCE [LARGE SCALE GENOMIC DNA]</scope>
    <source>
        <strain evidence="1 2">WB03_NA08</strain>
    </source>
</reference>
<dbReference type="PANTHER" id="PTHR36849:SF1">
    <property type="entry name" value="CYTOPLASMIC PROTEIN"/>
    <property type="match status" value="1"/>
</dbReference>
<proteinExistence type="predicted"/>
<accession>A0A6N7VQL7</accession>